<evidence type="ECO:0000313" key="2">
    <source>
        <dbReference type="Proteomes" id="UP000679352"/>
    </source>
</evidence>
<dbReference type="Pfam" id="PF07386">
    <property type="entry name" value="DUF1499"/>
    <property type="match status" value="1"/>
</dbReference>
<keyword evidence="2" id="KW-1185">Reference proteome</keyword>
<gene>
    <name evidence="1" type="ORF">KM031_00135</name>
</gene>
<dbReference type="EMBL" id="CP076361">
    <property type="protein sequence ID" value="QWK90378.1"/>
    <property type="molecule type" value="Genomic_DNA"/>
</dbReference>
<name>A0A975P750_9RHOB</name>
<proteinExistence type="predicted"/>
<dbReference type="InterPro" id="IPR010865">
    <property type="entry name" value="DUF1499"/>
</dbReference>
<dbReference type="KEGG" id="gfu:KM031_00135"/>
<reference evidence="1" key="1">
    <citation type="submission" date="2021-06" db="EMBL/GenBank/DDBJ databases">
        <title>Direct submission.</title>
        <authorList>
            <person name="Lee C.-S."/>
            <person name="Jin L."/>
        </authorList>
    </citation>
    <scope>NUCLEOTIDE SEQUENCE</scope>
    <source>
        <strain evidence="1">Con5</strain>
    </source>
</reference>
<organism evidence="1 2">
    <name type="scientific">Gemmobacter fulvus</name>
    <dbReference type="NCBI Taxonomy" id="2840474"/>
    <lineage>
        <taxon>Bacteria</taxon>
        <taxon>Pseudomonadati</taxon>
        <taxon>Pseudomonadota</taxon>
        <taxon>Alphaproteobacteria</taxon>
        <taxon>Rhodobacterales</taxon>
        <taxon>Paracoccaceae</taxon>
        <taxon>Gemmobacter</taxon>
    </lineage>
</organism>
<protein>
    <submittedName>
        <fullName evidence="1">DUF1499 domain-containing protein</fullName>
    </submittedName>
</protein>
<dbReference type="AlphaFoldDB" id="A0A975P750"/>
<dbReference type="RefSeq" id="WP_215504373.1">
    <property type="nucleotide sequence ID" value="NZ_CP076361.1"/>
</dbReference>
<evidence type="ECO:0000313" key="1">
    <source>
        <dbReference type="EMBL" id="QWK90378.1"/>
    </source>
</evidence>
<sequence length="152" mass="16420">MRLILAVTFGLPLLAALAFAGFIRLAPLDPARWHVSLAEPRRTGKPNDVRLRPEGGDIAAPVFALPPADLAAKIAALALAEPHTRLLAGSVAEQHMTFVQRSALWGFPDLITVETLPAPGGATLRLWSRARFGYSDFGVNRARATRWLAALH</sequence>
<accession>A0A975P750</accession>
<dbReference type="Proteomes" id="UP000679352">
    <property type="component" value="Chromosome"/>
</dbReference>